<sequence>MPDGGILIKFQRRKGSIIPKDNRLRHFTGILRGGGGLGQASCLGGATLEIAVTPPLRIKPGSAWFRIFSDSISGGKFT</sequence>
<name>A0AAW2GX16_9HYME</name>
<keyword evidence="2" id="KW-1185">Reference proteome</keyword>
<evidence type="ECO:0000313" key="2">
    <source>
        <dbReference type="Proteomes" id="UP001430953"/>
    </source>
</evidence>
<organism evidence="1 2">
    <name type="scientific">Cardiocondyla obscurior</name>
    <dbReference type="NCBI Taxonomy" id="286306"/>
    <lineage>
        <taxon>Eukaryota</taxon>
        <taxon>Metazoa</taxon>
        <taxon>Ecdysozoa</taxon>
        <taxon>Arthropoda</taxon>
        <taxon>Hexapoda</taxon>
        <taxon>Insecta</taxon>
        <taxon>Pterygota</taxon>
        <taxon>Neoptera</taxon>
        <taxon>Endopterygota</taxon>
        <taxon>Hymenoptera</taxon>
        <taxon>Apocrita</taxon>
        <taxon>Aculeata</taxon>
        <taxon>Formicoidea</taxon>
        <taxon>Formicidae</taxon>
        <taxon>Myrmicinae</taxon>
        <taxon>Cardiocondyla</taxon>
    </lineage>
</organism>
<gene>
    <name evidence="1" type="ORF">PUN28_002919</name>
</gene>
<accession>A0AAW2GX16</accession>
<dbReference type="AlphaFoldDB" id="A0AAW2GX16"/>
<dbReference type="Proteomes" id="UP001430953">
    <property type="component" value="Unassembled WGS sequence"/>
</dbReference>
<evidence type="ECO:0000313" key="1">
    <source>
        <dbReference type="EMBL" id="KAL0131701.1"/>
    </source>
</evidence>
<reference evidence="1 2" key="1">
    <citation type="submission" date="2023-03" db="EMBL/GenBank/DDBJ databases">
        <title>High recombination rates correlate with genetic variation in Cardiocondyla obscurior ants.</title>
        <authorList>
            <person name="Errbii M."/>
        </authorList>
    </citation>
    <scope>NUCLEOTIDE SEQUENCE [LARGE SCALE GENOMIC DNA]</scope>
    <source>
        <strain evidence="1">Alpha-2009</strain>
        <tissue evidence="1">Whole body</tissue>
    </source>
</reference>
<comment type="caution">
    <text evidence="1">The sequence shown here is derived from an EMBL/GenBank/DDBJ whole genome shotgun (WGS) entry which is preliminary data.</text>
</comment>
<proteinExistence type="predicted"/>
<protein>
    <submittedName>
        <fullName evidence="1">Uncharacterized protein</fullName>
    </submittedName>
</protein>
<dbReference type="EMBL" id="JADYXP020000002">
    <property type="protein sequence ID" value="KAL0131701.1"/>
    <property type="molecule type" value="Genomic_DNA"/>
</dbReference>